<organism evidence="1 2">
    <name type="scientific">Anoxynatronum sibiricum</name>
    <dbReference type="NCBI Taxonomy" id="210623"/>
    <lineage>
        <taxon>Bacteria</taxon>
        <taxon>Bacillati</taxon>
        <taxon>Bacillota</taxon>
        <taxon>Clostridia</taxon>
        <taxon>Eubacteriales</taxon>
        <taxon>Clostridiaceae</taxon>
        <taxon>Anoxynatronum</taxon>
    </lineage>
</organism>
<evidence type="ECO:0000313" key="1">
    <source>
        <dbReference type="EMBL" id="MEN1761466.1"/>
    </source>
</evidence>
<name>A0ABU9VWC5_9CLOT</name>
<reference evidence="1 2" key="1">
    <citation type="submission" date="2024-04" db="EMBL/GenBank/DDBJ databases">
        <title>Genome sequencing and metabolic network reconstruction of aminoacids and betaine degradation by Anoxynatronum sibiricum.</title>
        <authorList>
            <person name="Detkova E.N."/>
            <person name="Boltjanskaja Y.V."/>
            <person name="Mardanov A.V."/>
            <person name="Kevbrin V."/>
        </authorList>
    </citation>
    <scope>NUCLEOTIDE SEQUENCE [LARGE SCALE GENOMIC DNA]</scope>
    <source>
        <strain evidence="1 2">Z-7981</strain>
    </source>
</reference>
<keyword evidence="2" id="KW-1185">Reference proteome</keyword>
<accession>A0ABU9VWC5</accession>
<dbReference type="Proteomes" id="UP001407405">
    <property type="component" value="Unassembled WGS sequence"/>
</dbReference>
<dbReference type="RefSeq" id="WP_343186755.1">
    <property type="nucleotide sequence ID" value="NZ_JBCITM010000016.1"/>
</dbReference>
<proteinExistence type="predicted"/>
<gene>
    <name evidence="1" type="ORF">AAIG11_13315</name>
</gene>
<evidence type="ECO:0000313" key="2">
    <source>
        <dbReference type="Proteomes" id="UP001407405"/>
    </source>
</evidence>
<protein>
    <submittedName>
        <fullName evidence="1">Uncharacterized protein</fullName>
    </submittedName>
</protein>
<dbReference type="EMBL" id="JBCITM010000016">
    <property type="protein sequence ID" value="MEN1761466.1"/>
    <property type="molecule type" value="Genomic_DNA"/>
</dbReference>
<comment type="caution">
    <text evidence="1">The sequence shown here is derived from an EMBL/GenBank/DDBJ whole genome shotgun (WGS) entry which is preliminary data.</text>
</comment>
<sequence>MARPRIKTSTDVLRILNRLVVAVEKDEMELDKARVLIYAASTAGAILKNIEIESRLDTLEKAAEQATGGNLKAVR</sequence>